<dbReference type="Gene3D" id="3.40.50.2300">
    <property type="match status" value="1"/>
</dbReference>
<organism evidence="5 6">
    <name type="scientific">Lawsonibacter faecis</name>
    <dbReference type="NCBI Taxonomy" id="2763052"/>
    <lineage>
        <taxon>Bacteria</taxon>
        <taxon>Bacillati</taxon>
        <taxon>Bacillota</taxon>
        <taxon>Clostridia</taxon>
        <taxon>Eubacteriales</taxon>
        <taxon>Oscillospiraceae</taxon>
        <taxon>Lawsonibacter</taxon>
    </lineage>
</organism>
<dbReference type="AlphaFoldDB" id="A0A8J6JKU1"/>
<feature type="modified residue" description="4-aspartylphosphate" evidence="3">
    <location>
        <position position="58"/>
    </location>
</feature>
<proteinExistence type="predicted"/>
<evidence type="ECO:0000259" key="4">
    <source>
        <dbReference type="PROSITE" id="PS50110"/>
    </source>
</evidence>
<evidence type="ECO:0000256" key="2">
    <source>
        <dbReference type="ARBA" id="ARBA00024867"/>
    </source>
</evidence>
<keyword evidence="3" id="KW-0597">Phosphoprotein</keyword>
<evidence type="ECO:0000256" key="3">
    <source>
        <dbReference type="PROSITE-ProRule" id="PRU00169"/>
    </source>
</evidence>
<dbReference type="EMBL" id="JACOPQ010000002">
    <property type="protein sequence ID" value="MBC5736035.1"/>
    <property type="molecule type" value="Genomic_DNA"/>
</dbReference>
<reference evidence="5" key="1">
    <citation type="submission" date="2020-08" db="EMBL/GenBank/DDBJ databases">
        <title>Genome public.</title>
        <authorList>
            <person name="Liu C."/>
            <person name="Sun Q."/>
        </authorList>
    </citation>
    <scope>NUCLEOTIDE SEQUENCE</scope>
    <source>
        <strain evidence="5">NSJ-52</strain>
    </source>
</reference>
<dbReference type="SUPFAM" id="SSF52172">
    <property type="entry name" value="CheY-like"/>
    <property type="match status" value="1"/>
</dbReference>
<evidence type="ECO:0000313" key="6">
    <source>
        <dbReference type="Proteomes" id="UP000607645"/>
    </source>
</evidence>
<dbReference type="InterPro" id="IPR011006">
    <property type="entry name" value="CheY-like_superfamily"/>
</dbReference>
<sequence length="300" mass="34561">MDTENKIRILLVEDNPDDCKWYQNCYSVIPGVELSVVNTMTEGVRAVRERRPDALILDHQLTEGKSSIDLLEEIRTFVNLDEIPSVTLMRTGSGPVEDIYTMDYGTAYVWHKDDTGYAQTGPYEVLSLLRRCVPKARRRRRMREQGIAVPRQVGWAFDDDETQLCLISEYLAKYVSWEQGDMQHVYVAKGIQHQIHIGGILVELENKILPLLEQEFKGATRGTIRKGMQRFVEAATSEEERRTMMADYSEGERRALRVPGEKPERIRSGRTIRPFICHCACELRIMYGWRAKGTGEEETK</sequence>
<name>A0A8J6JKU1_9FIRM</name>
<keyword evidence="6" id="KW-1185">Reference proteome</keyword>
<evidence type="ECO:0000313" key="5">
    <source>
        <dbReference type="EMBL" id="MBC5736035.1"/>
    </source>
</evidence>
<dbReference type="GO" id="GO:0000160">
    <property type="term" value="P:phosphorelay signal transduction system"/>
    <property type="evidence" value="ECO:0007669"/>
    <property type="project" value="InterPro"/>
</dbReference>
<dbReference type="InterPro" id="IPR001789">
    <property type="entry name" value="Sig_transdc_resp-reg_receiver"/>
</dbReference>
<dbReference type="Proteomes" id="UP000607645">
    <property type="component" value="Unassembled WGS sequence"/>
</dbReference>
<comment type="caution">
    <text evidence="5">The sequence shown here is derived from an EMBL/GenBank/DDBJ whole genome shotgun (WGS) entry which is preliminary data.</text>
</comment>
<dbReference type="RefSeq" id="WP_186918441.1">
    <property type="nucleotide sequence ID" value="NZ_JACOPQ010000002.1"/>
</dbReference>
<protein>
    <recommendedName>
        <fullName evidence="1">Stage 0 sporulation protein A homolog</fullName>
    </recommendedName>
</protein>
<gene>
    <name evidence="5" type="ORF">H8S62_03275</name>
</gene>
<feature type="domain" description="Response regulatory" evidence="4">
    <location>
        <begin position="8"/>
        <end position="133"/>
    </location>
</feature>
<dbReference type="PROSITE" id="PS50110">
    <property type="entry name" value="RESPONSE_REGULATORY"/>
    <property type="match status" value="1"/>
</dbReference>
<comment type="function">
    <text evidence="2">May play the central regulatory role in sporulation. It may be an element of the effector pathway responsible for the activation of sporulation genes in response to nutritional stress. Spo0A may act in concert with spo0H (a sigma factor) to control the expression of some genes that are critical to the sporulation process.</text>
</comment>
<accession>A0A8J6JKU1</accession>
<evidence type="ECO:0000256" key="1">
    <source>
        <dbReference type="ARBA" id="ARBA00018672"/>
    </source>
</evidence>